<evidence type="ECO:0000256" key="11">
    <source>
        <dbReference type="ARBA" id="ARBA00023136"/>
    </source>
</evidence>
<evidence type="ECO:0000256" key="6">
    <source>
        <dbReference type="ARBA" id="ARBA00022692"/>
    </source>
</evidence>
<evidence type="ECO:0000256" key="4">
    <source>
        <dbReference type="ARBA" id="ARBA00022452"/>
    </source>
</evidence>
<organism evidence="18 19">
    <name type="scientific">Zunongwangia atlantica 22II14-10F7</name>
    <dbReference type="NCBI Taxonomy" id="1185767"/>
    <lineage>
        <taxon>Bacteria</taxon>
        <taxon>Pseudomonadati</taxon>
        <taxon>Bacteroidota</taxon>
        <taxon>Flavobacteriia</taxon>
        <taxon>Flavobacteriales</taxon>
        <taxon>Flavobacteriaceae</taxon>
        <taxon>Zunongwangia</taxon>
    </lineage>
</organism>
<dbReference type="InterPro" id="IPR049712">
    <property type="entry name" value="Poly_export"/>
</dbReference>
<evidence type="ECO:0000256" key="5">
    <source>
        <dbReference type="ARBA" id="ARBA00022597"/>
    </source>
</evidence>
<feature type="domain" description="Polysaccharide export protein N-terminal" evidence="16">
    <location>
        <begin position="45"/>
        <end position="142"/>
    </location>
</feature>
<dbReference type="GO" id="GO:0006811">
    <property type="term" value="P:monoatomic ion transport"/>
    <property type="evidence" value="ECO:0007669"/>
    <property type="project" value="UniProtKB-KW"/>
</dbReference>
<evidence type="ECO:0000256" key="14">
    <source>
        <dbReference type="ARBA" id="ARBA00023288"/>
    </source>
</evidence>
<dbReference type="Gene3D" id="3.10.560.10">
    <property type="entry name" value="Outer membrane lipoprotein wza domain like"/>
    <property type="match status" value="1"/>
</dbReference>
<name>A0A1Y1SY76_9FLAO</name>
<keyword evidence="19" id="KW-1185">Reference proteome</keyword>
<gene>
    <name evidence="18" type="ORF">IIF7_19209</name>
</gene>
<dbReference type="GO" id="GO:0015288">
    <property type="term" value="F:porin activity"/>
    <property type="evidence" value="ECO:0007669"/>
    <property type="project" value="UniProtKB-KW"/>
</dbReference>
<dbReference type="EMBL" id="ARYN01000026">
    <property type="protein sequence ID" value="ORL43721.1"/>
    <property type="molecule type" value="Genomic_DNA"/>
</dbReference>
<evidence type="ECO:0000256" key="3">
    <source>
        <dbReference type="ARBA" id="ARBA00022448"/>
    </source>
</evidence>
<keyword evidence="7 15" id="KW-0732">Signal</keyword>
<evidence type="ECO:0000259" key="16">
    <source>
        <dbReference type="Pfam" id="PF02563"/>
    </source>
</evidence>
<evidence type="ECO:0000256" key="13">
    <source>
        <dbReference type="ARBA" id="ARBA00023237"/>
    </source>
</evidence>
<evidence type="ECO:0000256" key="15">
    <source>
        <dbReference type="SAM" id="SignalP"/>
    </source>
</evidence>
<keyword evidence="12" id="KW-0564">Palmitate</keyword>
<evidence type="ECO:0000259" key="17">
    <source>
        <dbReference type="Pfam" id="PF22461"/>
    </source>
</evidence>
<feature type="domain" description="SLBB" evidence="17">
    <location>
        <begin position="147"/>
        <end position="226"/>
    </location>
</feature>
<keyword evidence="3" id="KW-0813">Transport</keyword>
<dbReference type="Pfam" id="PF22461">
    <property type="entry name" value="SLBB_2"/>
    <property type="match status" value="1"/>
</dbReference>
<comment type="similarity">
    <text evidence="2">Belongs to the BexD/CtrA/VexA family.</text>
</comment>
<evidence type="ECO:0000256" key="9">
    <source>
        <dbReference type="ARBA" id="ARBA00023065"/>
    </source>
</evidence>
<evidence type="ECO:0000256" key="7">
    <source>
        <dbReference type="ARBA" id="ARBA00022729"/>
    </source>
</evidence>
<dbReference type="GO" id="GO:0046930">
    <property type="term" value="C:pore complex"/>
    <property type="evidence" value="ECO:0007669"/>
    <property type="project" value="UniProtKB-KW"/>
</dbReference>
<sequence length="261" mass="29114">MSKPKFIFSLFLLALLSSCVSREEMVYFHNLEQFEGMENVSNFDNLEIKPNDQLIITVSAKEAEAAVPFNLPFVGRSLGSQNGLQVGGTPSFQNYLVNAEGEIQFPVLGTIRVAGMNRKELSQHFENLISDYVKDPIVNVKISNFQVTVLGEVRQPGTFPIQDEYLSLPKALGLAGDLTVYGKRKNILIVRETENGEKRHAYLDLTDANIVNSPFYYLQQNDIVYVEPNGPQIQSSSYNRNASVYISIASVLVSVAILLTR</sequence>
<comment type="subcellular location">
    <subcellularLocation>
        <location evidence="1">Cell outer membrane</location>
        <topology evidence="1">Multi-pass membrane protein</topology>
    </subcellularLocation>
</comment>
<dbReference type="PANTHER" id="PTHR33619">
    <property type="entry name" value="POLYSACCHARIDE EXPORT PROTEIN GFCE-RELATED"/>
    <property type="match status" value="1"/>
</dbReference>
<reference evidence="18 19" key="1">
    <citation type="submission" date="2013-04" db="EMBL/GenBank/DDBJ databases">
        <title>Zunongwangia sp. 22II14-10F7 Genome Sequencing.</title>
        <authorList>
            <person name="Lai Q."/>
            <person name="Shao Z."/>
        </authorList>
    </citation>
    <scope>NUCLEOTIDE SEQUENCE [LARGE SCALE GENOMIC DNA]</scope>
    <source>
        <strain evidence="18 19">22II14-10F7</strain>
    </source>
</reference>
<keyword evidence="6" id="KW-0812">Transmembrane</keyword>
<dbReference type="Pfam" id="PF02563">
    <property type="entry name" value="Poly_export"/>
    <property type="match status" value="1"/>
</dbReference>
<evidence type="ECO:0000256" key="1">
    <source>
        <dbReference type="ARBA" id="ARBA00004571"/>
    </source>
</evidence>
<keyword evidence="4" id="KW-1134">Transmembrane beta strand</keyword>
<keyword evidence="14" id="KW-0449">Lipoprotein</keyword>
<dbReference type="InterPro" id="IPR003715">
    <property type="entry name" value="Poly_export_N"/>
</dbReference>
<comment type="caution">
    <text evidence="18">The sequence shown here is derived from an EMBL/GenBank/DDBJ whole genome shotgun (WGS) entry which is preliminary data.</text>
</comment>
<feature type="signal peptide" evidence="15">
    <location>
        <begin position="1"/>
        <end position="22"/>
    </location>
</feature>
<dbReference type="PANTHER" id="PTHR33619:SF3">
    <property type="entry name" value="POLYSACCHARIDE EXPORT PROTEIN GFCE-RELATED"/>
    <property type="match status" value="1"/>
</dbReference>
<protein>
    <submittedName>
        <fullName evidence="18">Periplasmic protein involved in polysaccharide export</fullName>
    </submittedName>
</protein>
<evidence type="ECO:0000256" key="12">
    <source>
        <dbReference type="ARBA" id="ARBA00023139"/>
    </source>
</evidence>
<keyword evidence="10" id="KW-0626">Porin</keyword>
<dbReference type="InterPro" id="IPR054765">
    <property type="entry name" value="SLBB_dom"/>
</dbReference>
<dbReference type="Proteomes" id="UP000192746">
    <property type="component" value="Unassembled WGS sequence"/>
</dbReference>
<evidence type="ECO:0000256" key="10">
    <source>
        <dbReference type="ARBA" id="ARBA00023114"/>
    </source>
</evidence>
<keyword evidence="13" id="KW-0998">Cell outer membrane</keyword>
<evidence type="ECO:0000256" key="2">
    <source>
        <dbReference type="ARBA" id="ARBA00009450"/>
    </source>
</evidence>
<keyword evidence="9" id="KW-0406">Ion transport</keyword>
<dbReference type="GO" id="GO:0009279">
    <property type="term" value="C:cell outer membrane"/>
    <property type="evidence" value="ECO:0007669"/>
    <property type="project" value="UniProtKB-SubCell"/>
</dbReference>
<accession>A0A1Y1SY76</accession>
<proteinExistence type="inferred from homology"/>
<dbReference type="GO" id="GO:0015159">
    <property type="term" value="F:polysaccharide transmembrane transporter activity"/>
    <property type="evidence" value="ECO:0007669"/>
    <property type="project" value="InterPro"/>
</dbReference>
<evidence type="ECO:0000313" key="18">
    <source>
        <dbReference type="EMBL" id="ORL43721.1"/>
    </source>
</evidence>
<feature type="chain" id="PRO_5010983800" evidence="15">
    <location>
        <begin position="23"/>
        <end position="261"/>
    </location>
</feature>
<keyword evidence="11" id="KW-0472">Membrane</keyword>
<dbReference type="PROSITE" id="PS51257">
    <property type="entry name" value="PROKAR_LIPOPROTEIN"/>
    <property type="match status" value="1"/>
</dbReference>
<evidence type="ECO:0000313" key="19">
    <source>
        <dbReference type="Proteomes" id="UP000192746"/>
    </source>
</evidence>
<dbReference type="STRING" id="1185767.IIF7_19209"/>
<evidence type="ECO:0000256" key="8">
    <source>
        <dbReference type="ARBA" id="ARBA00023047"/>
    </source>
</evidence>
<keyword evidence="5" id="KW-0762">Sugar transport</keyword>
<dbReference type="OrthoDB" id="662756at2"/>
<dbReference type="AlphaFoldDB" id="A0A1Y1SY76"/>
<dbReference type="RefSeq" id="WP_084843309.1">
    <property type="nucleotide sequence ID" value="NZ_ARYN01000026.1"/>
</dbReference>
<dbReference type="Gene3D" id="3.30.1950.10">
    <property type="entry name" value="wza like domain"/>
    <property type="match status" value="1"/>
</dbReference>
<keyword evidence="8" id="KW-0625">Polysaccharide transport</keyword>